<dbReference type="Pfam" id="PF13305">
    <property type="entry name" value="TetR_C_33"/>
    <property type="match status" value="1"/>
</dbReference>
<gene>
    <name evidence="6" type="ORF">ACFP3V_22130</name>
</gene>
<keyword evidence="3" id="KW-0804">Transcription</keyword>
<feature type="domain" description="HTH tetR-type" evidence="5">
    <location>
        <begin position="13"/>
        <end position="73"/>
    </location>
</feature>
<name>A0ABW1G5F1_9ACTN</name>
<dbReference type="SUPFAM" id="SSF46689">
    <property type="entry name" value="Homeodomain-like"/>
    <property type="match status" value="1"/>
</dbReference>
<evidence type="ECO:0000313" key="7">
    <source>
        <dbReference type="Proteomes" id="UP001596174"/>
    </source>
</evidence>
<comment type="caution">
    <text evidence="6">The sequence shown here is derived from an EMBL/GenBank/DDBJ whole genome shotgun (WGS) entry which is preliminary data.</text>
</comment>
<reference evidence="7" key="1">
    <citation type="journal article" date="2019" name="Int. J. Syst. Evol. Microbiol.">
        <title>The Global Catalogue of Microorganisms (GCM) 10K type strain sequencing project: providing services to taxonomists for standard genome sequencing and annotation.</title>
        <authorList>
            <consortium name="The Broad Institute Genomics Platform"/>
            <consortium name="The Broad Institute Genome Sequencing Center for Infectious Disease"/>
            <person name="Wu L."/>
            <person name="Ma J."/>
        </authorList>
    </citation>
    <scope>NUCLEOTIDE SEQUENCE [LARGE SCALE GENOMIC DNA]</scope>
    <source>
        <strain evidence="7">JCM 4816</strain>
    </source>
</reference>
<proteinExistence type="predicted"/>
<feature type="DNA-binding region" description="H-T-H motif" evidence="4">
    <location>
        <begin position="36"/>
        <end position="55"/>
    </location>
</feature>
<dbReference type="RefSeq" id="WP_380586105.1">
    <property type="nucleotide sequence ID" value="NZ_JBHSQJ010000095.1"/>
</dbReference>
<dbReference type="Proteomes" id="UP001596174">
    <property type="component" value="Unassembled WGS sequence"/>
</dbReference>
<dbReference type="InterPro" id="IPR001647">
    <property type="entry name" value="HTH_TetR"/>
</dbReference>
<accession>A0ABW1G5F1</accession>
<organism evidence="6 7">
    <name type="scientific">Streptacidiphilus monticola</name>
    <dbReference type="NCBI Taxonomy" id="2161674"/>
    <lineage>
        <taxon>Bacteria</taxon>
        <taxon>Bacillati</taxon>
        <taxon>Actinomycetota</taxon>
        <taxon>Actinomycetes</taxon>
        <taxon>Kitasatosporales</taxon>
        <taxon>Streptomycetaceae</taxon>
        <taxon>Streptacidiphilus</taxon>
    </lineage>
</organism>
<dbReference type="InterPro" id="IPR036271">
    <property type="entry name" value="Tet_transcr_reg_TetR-rel_C_sf"/>
</dbReference>
<sequence>MGVPAKRRSYHHGELRAALVDTAVELIAERGVHAFSLAEAARRLGVTVAAPYRHFADRGDLLAAVAVRATEALAARLRTLPDRLPPEERLVDAAEAYVRFAAEERALFDALFAAGVDKARHPELAAATDGVLAVLAEPALALSDGDRERAETLVLSLAGAAHGSAALLLDGGLCQDPEAVDHAVRKARALARALIHGRRHLVC</sequence>
<evidence type="ECO:0000256" key="1">
    <source>
        <dbReference type="ARBA" id="ARBA00023015"/>
    </source>
</evidence>
<dbReference type="PANTHER" id="PTHR30055:SF220">
    <property type="entry name" value="TETR-FAMILY REGULATORY PROTEIN"/>
    <property type="match status" value="1"/>
</dbReference>
<dbReference type="SUPFAM" id="SSF48498">
    <property type="entry name" value="Tetracyclin repressor-like, C-terminal domain"/>
    <property type="match status" value="1"/>
</dbReference>
<dbReference type="PANTHER" id="PTHR30055">
    <property type="entry name" value="HTH-TYPE TRANSCRIPTIONAL REGULATOR RUTR"/>
    <property type="match status" value="1"/>
</dbReference>
<protein>
    <submittedName>
        <fullName evidence="6">TetR/AcrR family transcriptional regulator</fullName>
    </submittedName>
</protein>
<dbReference type="PRINTS" id="PR00455">
    <property type="entry name" value="HTHTETR"/>
</dbReference>
<dbReference type="Pfam" id="PF00440">
    <property type="entry name" value="TetR_N"/>
    <property type="match status" value="1"/>
</dbReference>
<evidence type="ECO:0000256" key="4">
    <source>
        <dbReference type="PROSITE-ProRule" id="PRU00335"/>
    </source>
</evidence>
<dbReference type="PROSITE" id="PS50977">
    <property type="entry name" value="HTH_TETR_2"/>
    <property type="match status" value="1"/>
</dbReference>
<evidence type="ECO:0000256" key="2">
    <source>
        <dbReference type="ARBA" id="ARBA00023125"/>
    </source>
</evidence>
<keyword evidence="2 4" id="KW-0238">DNA-binding</keyword>
<evidence type="ECO:0000313" key="6">
    <source>
        <dbReference type="EMBL" id="MFC5909901.1"/>
    </source>
</evidence>
<dbReference type="Gene3D" id="1.10.357.10">
    <property type="entry name" value="Tetracycline Repressor, domain 2"/>
    <property type="match status" value="1"/>
</dbReference>
<evidence type="ECO:0000259" key="5">
    <source>
        <dbReference type="PROSITE" id="PS50977"/>
    </source>
</evidence>
<dbReference type="InterPro" id="IPR009057">
    <property type="entry name" value="Homeodomain-like_sf"/>
</dbReference>
<dbReference type="EMBL" id="JBHSQJ010000095">
    <property type="protein sequence ID" value="MFC5909901.1"/>
    <property type="molecule type" value="Genomic_DNA"/>
</dbReference>
<evidence type="ECO:0000256" key="3">
    <source>
        <dbReference type="ARBA" id="ARBA00023163"/>
    </source>
</evidence>
<keyword evidence="1" id="KW-0805">Transcription regulation</keyword>
<dbReference type="InterPro" id="IPR025996">
    <property type="entry name" value="MT1864/Rv1816-like_C"/>
</dbReference>
<dbReference type="InterPro" id="IPR050109">
    <property type="entry name" value="HTH-type_TetR-like_transc_reg"/>
</dbReference>
<keyword evidence="7" id="KW-1185">Reference proteome</keyword>